<name>A0A640WK72_9GAMM</name>
<reference evidence="1 2" key="1">
    <citation type="submission" date="2019-08" db="EMBL/GenBank/DDBJ databases">
        <title>Bioinformatics analysis of the strain L3 and L5.</title>
        <authorList>
            <person name="Li X."/>
        </authorList>
    </citation>
    <scope>NUCLEOTIDE SEQUENCE [LARGE SCALE GENOMIC DNA]</scope>
    <source>
        <strain evidence="1 2">L3</strain>
    </source>
</reference>
<dbReference type="Proteomes" id="UP000466024">
    <property type="component" value="Unassembled WGS sequence"/>
</dbReference>
<dbReference type="Gene3D" id="1.10.238.160">
    <property type="match status" value="1"/>
</dbReference>
<evidence type="ECO:0000313" key="2">
    <source>
        <dbReference type="Proteomes" id="UP000466024"/>
    </source>
</evidence>
<dbReference type="InterPro" id="IPR010260">
    <property type="entry name" value="AlpA"/>
</dbReference>
<dbReference type="Pfam" id="PF05930">
    <property type="entry name" value="Phage_AlpA"/>
    <property type="match status" value="1"/>
</dbReference>
<keyword evidence="2" id="KW-1185">Reference proteome</keyword>
<gene>
    <name evidence="1" type="ORF">F0A16_02945</name>
</gene>
<accession>A0A640WK72</accession>
<protein>
    <submittedName>
        <fullName evidence="1">AlpA family phage regulatory protein</fullName>
    </submittedName>
</protein>
<dbReference type="EMBL" id="VTPX01000001">
    <property type="protein sequence ID" value="KAA0020990.1"/>
    <property type="molecule type" value="Genomic_DNA"/>
</dbReference>
<organism evidence="1 2">
    <name type="scientific">Salinicola corii</name>
    <dbReference type="NCBI Taxonomy" id="2606937"/>
    <lineage>
        <taxon>Bacteria</taxon>
        <taxon>Pseudomonadati</taxon>
        <taxon>Pseudomonadota</taxon>
        <taxon>Gammaproteobacteria</taxon>
        <taxon>Oceanospirillales</taxon>
        <taxon>Halomonadaceae</taxon>
        <taxon>Salinicola</taxon>
    </lineage>
</organism>
<proteinExistence type="predicted"/>
<evidence type="ECO:0000313" key="1">
    <source>
        <dbReference type="EMBL" id="KAA0020990.1"/>
    </source>
</evidence>
<sequence length="61" mass="7036">MKGDRLIPLKSVEDKVGHGKSWIYVQIKDGTFPDRRMVHGRALWRESEIDAWLAKAWAQAS</sequence>
<dbReference type="AlphaFoldDB" id="A0A640WK72"/>
<comment type="caution">
    <text evidence="1">The sequence shown here is derived from an EMBL/GenBank/DDBJ whole genome shotgun (WGS) entry which is preliminary data.</text>
</comment>